<comment type="caution">
    <text evidence="2">The sequence shown here is derived from an EMBL/GenBank/DDBJ whole genome shotgun (WGS) entry which is preliminary data.</text>
</comment>
<reference evidence="2 3" key="1">
    <citation type="submission" date="2015-10" db="EMBL/GenBank/DDBJ databases">
        <title>Metagenome-Assembled Genomes uncover a global brackish microbiome.</title>
        <authorList>
            <person name="Hugerth L.W."/>
            <person name="Larsson J."/>
            <person name="Alneberg J."/>
            <person name="Lindh M.V."/>
            <person name="Legrand C."/>
            <person name="Pinhassi J."/>
            <person name="Andersson A.F."/>
        </authorList>
    </citation>
    <scope>NUCLEOTIDE SEQUENCE [LARGE SCALE GENOMIC DNA]</scope>
    <source>
        <strain evidence="2">BACL2 MAG-121220-bin52</strain>
    </source>
</reference>
<dbReference type="EMBL" id="LIAX01000124">
    <property type="protein sequence ID" value="KRO32594.1"/>
    <property type="molecule type" value="Genomic_DNA"/>
</dbReference>
<evidence type="ECO:0000313" key="3">
    <source>
        <dbReference type="Proteomes" id="UP000054017"/>
    </source>
</evidence>
<keyword evidence="1" id="KW-0732">Signal</keyword>
<protein>
    <recommendedName>
        <fullName evidence="4">DUF5667 domain-containing protein</fullName>
    </recommendedName>
</protein>
<proteinExistence type="predicted"/>
<accession>A0A0R2P6G3</accession>
<evidence type="ECO:0000313" key="2">
    <source>
        <dbReference type="EMBL" id="KRO32594.1"/>
    </source>
</evidence>
<organism evidence="2 3">
    <name type="scientific">Actinobacteria bacterium BACL2 MAG-121220-bin52</name>
    <dbReference type="NCBI Taxonomy" id="1655573"/>
    <lineage>
        <taxon>Bacteria</taxon>
        <taxon>Bacillati</taxon>
        <taxon>Actinomycetota</taxon>
        <taxon>Actinomycetes</taxon>
        <taxon>Actinomycetes incertae sedis</taxon>
        <taxon>ac1 cluster</taxon>
    </lineage>
</organism>
<feature type="chain" id="PRO_5006421394" description="DUF5667 domain-containing protein" evidence="1">
    <location>
        <begin position="27"/>
        <end position="183"/>
    </location>
</feature>
<name>A0A0R2P6G3_9ACTN</name>
<dbReference type="Proteomes" id="UP000054017">
    <property type="component" value="Unassembled WGS sequence"/>
</dbReference>
<sequence>MKKRLIAGSAIAALALSLAGATGALADGKFRDGKGVSNILSGLVSNGTLTQAQVDEISKAMQDARGANKAAHEAAKAERIKVITDALGIDAATLEAKRKAGQTLAAIAGDKKDALITALVAYESKKIDAAVADGKLSAERATALKSKLTAGITAMVNKEPRLAKLLKALAKRVTDVAANKALA</sequence>
<gene>
    <name evidence="2" type="ORF">ABR65_03530</name>
</gene>
<dbReference type="AlphaFoldDB" id="A0A0R2P6G3"/>
<evidence type="ECO:0000256" key="1">
    <source>
        <dbReference type="SAM" id="SignalP"/>
    </source>
</evidence>
<evidence type="ECO:0008006" key="4">
    <source>
        <dbReference type="Google" id="ProtNLM"/>
    </source>
</evidence>
<feature type="signal peptide" evidence="1">
    <location>
        <begin position="1"/>
        <end position="26"/>
    </location>
</feature>